<feature type="compositionally biased region" description="Acidic residues" evidence="12">
    <location>
        <begin position="303"/>
        <end position="312"/>
    </location>
</feature>
<dbReference type="EMBL" id="JAEAOA010001951">
    <property type="protein sequence ID" value="KAK3586124.1"/>
    <property type="molecule type" value="Genomic_DNA"/>
</dbReference>
<dbReference type="InterPro" id="IPR050113">
    <property type="entry name" value="Ub_conjugating_enzyme"/>
</dbReference>
<feature type="region of interest" description="Disordered" evidence="12">
    <location>
        <begin position="339"/>
        <end position="374"/>
    </location>
</feature>
<evidence type="ECO:0000259" key="13">
    <source>
        <dbReference type="PROSITE" id="PS50127"/>
    </source>
</evidence>
<keyword evidence="15" id="KW-1185">Reference proteome</keyword>
<evidence type="ECO:0000256" key="11">
    <source>
        <dbReference type="RuleBase" id="RU362109"/>
    </source>
</evidence>
<organism evidence="14 15">
    <name type="scientific">Potamilus streckersoni</name>
    <dbReference type="NCBI Taxonomy" id="2493646"/>
    <lineage>
        <taxon>Eukaryota</taxon>
        <taxon>Metazoa</taxon>
        <taxon>Spiralia</taxon>
        <taxon>Lophotrochozoa</taxon>
        <taxon>Mollusca</taxon>
        <taxon>Bivalvia</taxon>
        <taxon>Autobranchia</taxon>
        <taxon>Heteroconchia</taxon>
        <taxon>Palaeoheterodonta</taxon>
        <taxon>Unionida</taxon>
        <taxon>Unionoidea</taxon>
        <taxon>Unionidae</taxon>
        <taxon>Ambleminae</taxon>
        <taxon>Lampsilini</taxon>
        <taxon>Potamilus</taxon>
    </lineage>
</organism>
<reference evidence="14" key="1">
    <citation type="journal article" date="2021" name="Genome Biol. Evol.">
        <title>A High-Quality Reference Genome for a Parasitic Bivalve with Doubly Uniparental Inheritance (Bivalvia: Unionida).</title>
        <authorList>
            <person name="Smith C.H."/>
        </authorList>
    </citation>
    <scope>NUCLEOTIDE SEQUENCE</scope>
    <source>
        <strain evidence="14">CHS0354</strain>
    </source>
</reference>
<name>A0AAE0VQ53_9BIVA</name>
<comment type="catalytic activity">
    <reaction evidence="1">
        <text>S-ubiquitinyl-[E1 ubiquitin-activating enzyme]-L-cysteine + [E2 ubiquitin-conjugating enzyme]-L-cysteine = [E1 ubiquitin-activating enzyme]-L-cysteine + S-ubiquitinyl-[E2 ubiquitin-conjugating enzyme]-L-cysteine.</text>
        <dbReference type="EC" id="2.3.2.23"/>
    </reaction>
</comment>
<dbReference type="InterPro" id="IPR023313">
    <property type="entry name" value="UBQ-conjugating_AS"/>
</dbReference>
<feature type="active site" description="Glycyl thioester intermediate" evidence="10">
    <location>
        <position position="97"/>
    </location>
</feature>
<dbReference type="InterPro" id="IPR000608">
    <property type="entry name" value="UBC"/>
</dbReference>
<dbReference type="SMART" id="SM00212">
    <property type="entry name" value="UBCc"/>
    <property type="match status" value="1"/>
</dbReference>
<evidence type="ECO:0000313" key="14">
    <source>
        <dbReference type="EMBL" id="KAK3586124.1"/>
    </source>
</evidence>
<evidence type="ECO:0000256" key="3">
    <source>
        <dbReference type="ARBA" id="ARBA00012486"/>
    </source>
</evidence>
<proteinExistence type="inferred from homology"/>
<comment type="caution">
    <text evidence="14">The sequence shown here is derived from an EMBL/GenBank/DDBJ whole genome shotgun (WGS) entry which is preliminary data.</text>
</comment>
<dbReference type="PROSITE" id="PS00183">
    <property type="entry name" value="UBC_1"/>
    <property type="match status" value="1"/>
</dbReference>
<dbReference type="GO" id="GO:0031145">
    <property type="term" value="P:anaphase-promoting complex-dependent catabolic process"/>
    <property type="evidence" value="ECO:0007669"/>
    <property type="project" value="UniProtKB-ARBA"/>
</dbReference>
<dbReference type="Proteomes" id="UP001195483">
    <property type="component" value="Unassembled WGS sequence"/>
</dbReference>
<dbReference type="SUPFAM" id="SSF54495">
    <property type="entry name" value="UBC-like"/>
    <property type="match status" value="1"/>
</dbReference>
<keyword evidence="5" id="KW-0808">Transferase</keyword>
<evidence type="ECO:0000256" key="1">
    <source>
        <dbReference type="ARBA" id="ARBA00000485"/>
    </source>
</evidence>
<feature type="region of interest" description="Disordered" evidence="12">
    <location>
        <begin position="300"/>
        <end position="320"/>
    </location>
</feature>
<dbReference type="InterPro" id="IPR016135">
    <property type="entry name" value="UBQ-conjugating_enzyme/RWD"/>
</dbReference>
<feature type="domain" description="UBC core" evidence="13">
    <location>
        <begin position="13"/>
        <end position="159"/>
    </location>
</feature>
<reference evidence="14" key="3">
    <citation type="submission" date="2023-05" db="EMBL/GenBank/DDBJ databases">
        <authorList>
            <person name="Smith C.H."/>
        </authorList>
    </citation>
    <scope>NUCLEOTIDE SEQUENCE</scope>
    <source>
        <strain evidence="14">CHS0354</strain>
        <tissue evidence="14">Mantle</tissue>
    </source>
</reference>
<dbReference type="GO" id="GO:0005524">
    <property type="term" value="F:ATP binding"/>
    <property type="evidence" value="ECO:0007669"/>
    <property type="project" value="UniProtKB-UniRule"/>
</dbReference>
<dbReference type="EC" id="2.3.2.23" evidence="3"/>
<evidence type="ECO:0000256" key="2">
    <source>
        <dbReference type="ARBA" id="ARBA00004906"/>
    </source>
</evidence>
<dbReference type="AlphaFoldDB" id="A0AAE0VQ53"/>
<evidence type="ECO:0000256" key="6">
    <source>
        <dbReference type="ARBA" id="ARBA00022741"/>
    </source>
</evidence>
<evidence type="ECO:0000256" key="7">
    <source>
        <dbReference type="ARBA" id="ARBA00022786"/>
    </source>
</evidence>
<evidence type="ECO:0000256" key="9">
    <source>
        <dbReference type="ARBA" id="ARBA00023306"/>
    </source>
</evidence>
<dbReference type="PANTHER" id="PTHR24067">
    <property type="entry name" value="UBIQUITIN-CONJUGATING ENZYME E2"/>
    <property type="match status" value="1"/>
</dbReference>
<sequence>MSSCSNVENLSPQIIRQVAKELSDLARDPPEGIKVFLNEEDVTDIQASIEGPAGTPYAGGVFRMKLVLGKNFPSEPPKGFFLTKIFHPNVASNGEICVNTLKKDWKPELGLKHILLTVKCLLIVPNPESALNEEAGKLLLEQYDDYSMRAKLYTEIHARPLKSSNEENTKDKTTEGPMAKKHAGDKKIVDKKKKDKKKDLSSIKVYLADKDPFEKCNSKYKRITREISEIDDLIEKKELEKVDRFKKGLLDPQSMRNISELIDSDEEEQDTLDECNIVKGEQEIIFEGPSMSFITEVAIPTSQDEETIDDSTEVPTKSEGIIEYNTEVPTKSEGIIEYNTEVPTRSEGIIEYNTEVPTRSEETIDDSTEVPTRS</sequence>
<reference evidence="14" key="2">
    <citation type="journal article" date="2021" name="Genome Biol. Evol.">
        <title>Developing a high-quality reference genome for a parasitic bivalve with doubly uniparental inheritance (Bivalvia: Unionida).</title>
        <authorList>
            <person name="Smith C.H."/>
        </authorList>
    </citation>
    <scope>NUCLEOTIDE SEQUENCE</scope>
    <source>
        <strain evidence="14">CHS0354</strain>
        <tissue evidence="14">Mantle</tissue>
    </source>
</reference>
<protein>
    <recommendedName>
        <fullName evidence="3">E2 ubiquitin-conjugating enzyme</fullName>
        <ecNumber evidence="3">2.3.2.23</ecNumber>
    </recommendedName>
</protein>
<dbReference type="GO" id="GO:0010458">
    <property type="term" value="P:exit from mitosis"/>
    <property type="evidence" value="ECO:0007669"/>
    <property type="project" value="UniProtKB-ARBA"/>
</dbReference>
<keyword evidence="8 11" id="KW-0067">ATP-binding</keyword>
<feature type="compositionally biased region" description="Basic residues" evidence="12">
    <location>
        <begin position="179"/>
        <end position="193"/>
    </location>
</feature>
<evidence type="ECO:0000256" key="4">
    <source>
        <dbReference type="ARBA" id="ARBA00022618"/>
    </source>
</evidence>
<feature type="region of interest" description="Disordered" evidence="12">
    <location>
        <begin position="161"/>
        <end position="193"/>
    </location>
</feature>
<accession>A0AAE0VQ53</accession>
<evidence type="ECO:0000313" key="15">
    <source>
        <dbReference type="Proteomes" id="UP001195483"/>
    </source>
</evidence>
<comment type="pathway">
    <text evidence="2">Protein modification; protein ubiquitination.</text>
</comment>
<evidence type="ECO:0000256" key="8">
    <source>
        <dbReference type="ARBA" id="ARBA00022840"/>
    </source>
</evidence>
<keyword evidence="4" id="KW-0132">Cell division</keyword>
<keyword evidence="9" id="KW-0131">Cell cycle</keyword>
<dbReference type="Pfam" id="PF00179">
    <property type="entry name" value="UQ_con"/>
    <property type="match status" value="1"/>
</dbReference>
<comment type="similarity">
    <text evidence="11">Belongs to the ubiquitin-conjugating enzyme family.</text>
</comment>
<dbReference type="FunFam" id="3.10.110.10:FF:000034">
    <property type="entry name" value="Ubiquitin-conjugating enzyme E2 S"/>
    <property type="match status" value="1"/>
</dbReference>
<dbReference type="PROSITE" id="PS50127">
    <property type="entry name" value="UBC_2"/>
    <property type="match status" value="1"/>
</dbReference>
<dbReference type="CDD" id="cd23804">
    <property type="entry name" value="UBCc_UBE2S"/>
    <property type="match status" value="1"/>
</dbReference>
<dbReference type="GO" id="GO:0051301">
    <property type="term" value="P:cell division"/>
    <property type="evidence" value="ECO:0007669"/>
    <property type="project" value="UniProtKB-KW"/>
</dbReference>
<evidence type="ECO:0000256" key="10">
    <source>
        <dbReference type="PROSITE-ProRule" id="PRU10133"/>
    </source>
</evidence>
<feature type="compositionally biased region" description="Basic and acidic residues" evidence="12">
    <location>
        <begin position="161"/>
        <end position="174"/>
    </location>
</feature>
<gene>
    <name evidence="14" type="ORF">CHS0354_033246</name>
</gene>
<dbReference type="Gene3D" id="3.10.110.10">
    <property type="entry name" value="Ubiquitin Conjugating Enzyme"/>
    <property type="match status" value="1"/>
</dbReference>
<evidence type="ECO:0000256" key="12">
    <source>
        <dbReference type="SAM" id="MobiDB-lite"/>
    </source>
</evidence>
<evidence type="ECO:0000256" key="5">
    <source>
        <dbReference type="ARBA" id="ARBA00022679"/>
    </source>
</evidence>
<keyword evidence="6 11" id="KW-0547">Nucleotide-binding</keyword>
<keyword evidence="7 11" id="KW-0833">Ubl conjugation pathway</keyword>
<dbReference type="GO" id="GO:0061631">
    <property type="term" value="F:ubiquitin conjugating enzyme activity"/>
    <property type="evidence" value="ECO:0007669"/>
    <property type="project" value="UniProtKB-EC"/>
</dbReference>